<feature type="transmembrane region" description="Helical" evidence="6">
    <location>
        <begin position="213"/>
        <end position="237"/>
    </location>
</feature>
<evidence type="ECO:0000256" key="4">
    <source>
        <dbReference type="ARBA" id="ARBA00022989"/>
    </source>
</evidence>
<evidence type="ECO:0000256" key="6">
    <source>
        <dbReference type="SAM" id="Phobius"/>
    </source>
</evidence>
<sequence length="568" mass="60754">MIMLWIGCAVFAAVCALSLLLAGAAERGTQLSLHQPLHRHSEYIRYMRDKHDLNGFGFAQQLTRHKGIGSAIGLTASSLPLIGGAVFLLGPAIAFGGPAVIGIGWPVLGLFGLLTACSVAAFASAIPTAGGCYHWAVASGGRRAGLWSGWLHAAGSSVMLATTNIYLADWMSRSIERHVGYTGGASLFYIILLMLFVSQAAANVRAFRLLSRLLTWTAAFQFALIVGIFAILASIAWPGAYPFQIMAYTSSSWIPVEPAAGGTSMLLGFLLLQRLFLGIGDGAQAGEETSDPRITLPWSIYLSAAGLAFFGFILFAFIVMHARIGDFGLTAMPALGDWLTDVWERWGDAGASLFFVLVAVLVWANGTLTMGAGARTLFAMARDEVIPFASKLSAVSVLYRSPMQALLTIAAGAGAIALLSSAIYSSAMVQSLLPQLILLSIAALHAAYAIPIGGRVLLTLKERKDNHPLRPANRKRSKLHGPWNLGKYSLTVDGITVCWLTGSAVLAVCLLKPAALIIASVCLIAGTACMERMLRRLRRKTPVKIVGSIRFGKRTMDECIRIERKFPQ</sequence>
<comment type="subcellular location">
    <subcellularLocation>
        <location evidence="1">Membrane</location>
        <topology evidence="1">Multi-pass membrane protein</topology>
    </subcellularLocation>
</comment>
<keyword evidence="9" id="KW-1185">Reference proteome</keyword>
<feature type="transmembrane region" description="Helical" evidence="6">
    <location>
        <begin position="146"/>
        <end position="167"/>
    </location>
</feature>
<keyword evidence="5 6" id="KW-0472">Membrane</keyword>
<dbReference type="KEGG" id="prz:GZH47_29635"/>
<keyword evidence="4 6" id="KW-1133">Transmembrane helix</keyword>
<dbReference type="InterPro" id="IPR002293">
    <property type="entry name" value="AA/rel_permease1"/>
</dbReference>
<reference evidence="8 9" key="1">
    <citation type="submission" date="2020-02" db="EMBL/GenBank/DDBJ databases">
        <title>Paenibacillus sp. nov., isolated from rhizosphere soil of tomato.</title>
        <authorList>
            <person name="Weon H.-Y."/>
            <person name="Lee S.A."/>
        </authorList>
    </citation>
    <scope>NUCLEOTIDE SEQUENCE [LARGE SCALE GENOMIC DNA]</scope>
    <source>
        <strain evidence="8 9">14171R-81</strain>
    </source>
</reference>
<dbReference type="GO" id="GO:0016020">
    <property type="term" value="C:membrane"/>
    <property type="evidence" value="ECO:0007669"/>
    <property type="project" value="UniProtKB-SubCell"/>
</dbReference>
<dbReference type="Proteomes" id="UP000479114">
    <property type="component" value="Chromosome"/>
</dbReference>
<proteinExistence type="predicted"/>
<dbReference type="AlphaFoldDB" id="A0A6C0P810"/>
<name>A0A6C0P810_9BACL</name>
<feature type="transmembrane region" description="Helical" evidence="6">
    <location>
        <begin position="71"/>
        <end position="95"/>
    </location>
</feature>
<feature type="transmembrane region" description="Helical" evidence="6">
    <location>
        <begin position="107"/>
        <end position="126"/>
    </location>
</feature>
<keyword evidence="3 6" id="KW-0812">Transmembrane</keyword>
<dbReference type="Pfam" id="PF13520">
    <property type="entry name" value="AA_permease_2"/>
    <property type="match status" value="1"/>
</dbReference>
<evidence type="ECO:0000256" key="5">
    <source>
        <dbReference type="ARBA" id="ARBA00023136"/>
    </source>
</evidence>
<evidence type="ECO:0000256" key="2">
    <source>
        <dbReference type="ARBA" id="ARBA00022448"/>
    </source>
</evidence>
<evidence type="ECO:0000313" key="8">
    <source>
        <dbReference type="EMBL" id="QHW34546.1"/>
    </source>
</evidence>
<evidence type="ECO:0000256" key="7">
    <source>
        <dbReference type="SAM" id="SignalP"/>
    </source>
</evidence>
<dbReference type="PANTHER" id="PTHR45649">
    <property type="entry name" value="AMINO-ACID PERMEASE BAT1"/>
    <property type="match status" value="1"/>
</dbReference>
<dbReference type="RefSeq" id="WP_162644698.1">
    <property type="nucleotide sequence ID" value="NZ_CP048286.1"/>
</dbReference>
<dbReference type="Gene3D" id="1.20.1740.10">
    <property type="entry name" value="Amino acid/polyamine transporter I"/>
    <property type="match status" value="1"/>
</dbReference>
<dbReference type="PANTHER" id="PTHR45649:SF26">
    <property type="entry name" value="OS04G0435100 PROTEIN"/>
    <property type="match status" value="1"/>
</dbReference>
<organism evidence="8 9">
    <name type="scientific">Paenibacillus rhizovicinus</name>
    <dbReference type="NCBI Taxonomy" id="2704463"/>
    <lineage>
        <taxon>Bacteria</taxon>
        <taxon>Bacillati</taxon>
        <taxon>Bacillota</taxon>
        <taxon>Bacilli</taxon>
        <taxon>Bacillales</taxon>
        <taxon>Paenibacillaceae</taxon>
        <taxon>Paenibacillus</taxon>
    </lineage>
</organism>
<protein>
    <submittedName>
        <fullName evidence="8">Amino acid permease</fullName>
    </submittedName>
</protein>
<feature type="signal peptide" evidence="7">
    <location>
        <begin position="1"/>
        <end position="24"/>
    </location>
</feature>
<feature type="transmembrane region" description="Helical" evidence="6">
    <location>
        <begin position="514"/>
        <end position="534"/>
    </location>
</feature>
<evidence type="ECO:0000256" key="3">
    <source>
        <dbReference type="ARBA" id="ARBA00022692"/>
    </source>
</evidence>
<feature type="transmembrane region" description="Helical" evidence="6">
    <location>
        <begin position="405"/>
        <end position="424"/>
    </location>
</feature>
<feature type="transmembrane region" description="Helical" evidence="6">
    <location>
        <begin position="179"/>
        <end position="201"/>
    </location>
</feature>
<feature type="transmembrane region" description="Helical" evidence="6">
    <location>
        <begin position="349"/>
        <end position="372"/>
    </location>
</feature>
<dbReference type="GO" id="GO:0022857">
    <property type="term" value="F:transmembrane transporter activity"/>
    <property type="evidence" value="ECO:0007669"/>
    <property type="project" value="InterPro"/>
</dbReference>
<keyword evidence="7" id="KW-0732">Signal</keyword>
<gene>
    <name evidence="8" type="ORF">GZH47_29635</name>
</gene>
<keyword evidence="2" id="KW-0813">Transport</keyword>
<feature type="chain" id="PRO_5025355109" evidence="7">
    <location>
        <begin position="25"/>
        <end position="568"/>
    </location>
</feature>
<feature type="transmembrane region" description="Helical" evidence="6">
    <location>
        <begin position="300"/>
        <end position="322"/>
    </location>
</feature>
<evidence type="ECO:0000313" key="9">
    <source>
        <dbReference type="Proteomes" id="UP000479114"/>
    </source>
</evidence>
<accession>A0A6C0P810</accession>
<evidence type="ECO:0000256" key="1">
    <source>
        <dbReference type="ARBA" id="ARBA00004141"/>
    </source>
</evidence>
<dbReference type="EMBL" id="CP048286">
    <property type="protein sequence ID" value="QHW34546.1"/>
    <property type="molecule type" value="Genomic_DNA"/>
</dbReference>
<feature type="transmembrane region" description="Helical" evidence="6">
    <location>
        <begin position="436"/>
        <end position="458"/>
    </location>
</feature>